<feature type="transmembrane region" description="Helical" evidence="2">
    <location>
        <begin position="173"/>
        <end position="194"/>
    </location>
</feature>
<keyword evidence="2" id="KW-0472">Membrane</keyword>
<keyword evidence="2" id="KW-0812">Transmembrane</keyword>
<reference evidence="3 4" key="1">
    <citation type="journal article" date="2016" name="Nat. Commun.">
        <title>Thousands of microbial genomes shed light on interconnected biogeochemical processes in an aquifer system.</title>
        <authorList>
            <person name="Anantharaman K."/>
            <person name="Brown C.T."/>
            <person name="Hug L.A."/>
            <person name="Sharon I."/>
            <person name="Castelle C.J."/>
            <person name="Probst A.J."/>
            <person name="Thomas B.C."/>
            <person name="Singh A."/>
            <person name="Wilkins M.J."/>
            <person name="Karaoz U."/>
            <person name="Brodie E.L."/>
            <person name="Williams K.H."/>
            <person name="Hubbard S.S."/>
            <person name="Banfield J.F."/>
        </authorList>
    </citation>
    <scope>NUCLEOTIDE SEQUENCE [LARGE SCALE GENOMIC DNA]</scope>
</reference>
<organism evidence="3 4">
    <name type="scientific">Candidatus Yanofskybacteria bacterium RIFCSPHIGHO2_01_FULL_41_53</name>
    <dbReference type="NCBI Taxonomy" id="1802663"/>
    <lineage>
        <taxon>Bacteria</taxon>
        <taxon>Candidatus Yanofskyibacteriota</taxon>
    </lineage>
</organism>
<feature type="transmembrane region" description="Helical" evidence="2">
    <location>
        <begin position="113"/>
        <end position="130"/>
    </location>
</feature>
<dbReference type="EMBL" id="MGJD01000015">
    <property type="protein sequence ID" value="OGN00792.1"/>
    <property type="molecule type" value="Genomic_DNA"/>
</dbReference>
<evidence type="ECO:0000256" key="1">
    <source>
        <dbReference type="PROSITE-ProRule" id="PRU00339"/>
    </source>
</evidence>
<gene>
    <name evidence="3" type="ORF">A2650_04615</name>
</gene>
<proteinExistence type="predicted"/>
<feature type="transmembrane region" description="Helical" evidence="2">
    <location>
        <begin position="337"/>
        <end position="356"/>
    </location>
</feature>
<feature type="transmembrane region" description="Helical" evidence="2">
    <location>
        <begin position="6"/>
        <end position="25"/>
    </location>
</feature>
<evidence type="ECO:0000313" key="3">
    <source>
        <dbReference type="EMBL" id="OGN00792.1"/>
    </source>
</evidence>
<feature type="transmembrane region" description="Helical" evidence="2">
    <location>
        <begin position="266"/>
        <end position="284"/>
    </location>
</feature>
<dbReference type="AlphaFoldDB" id="A0A1F8EIV7"/>
<name>A0A1F8EIV7_9BACT</name>
<comment type="caution">
    <text evidence="3">The sequence shown here is derived from an EMBL/GenBank/DDBJ whole genome shotgun (WGS) entry which is preliminary data.</text>
</comment>
<dbReference type="SMART" id="SM00028">
    <property type="entry name" value="TPR"/>
    <property type="match status" value="1"/>
</dbReference>
<dbReference type="InterPro" id="IPR019734">
    <property type="entry name" value="TPR_rpt"/>
</dbReference>
<feature type="repeat" description="TPR" evidence="1">
    <location>
        <begin position="589"/>
        <end position="622"/>
    </location>
</feature>
<dbReference type="SUPFAM" id="SSF48452">
    <property type="entry name" value="TPR-like"/>
    <property type="match status" value="1"/>
</dbReference>
<dbReference type="Pfam" id="PF00515">
    <property type="entry name" value="TPR_1"/>
    <property type="match status" value="1"/>
</dbReference>
<dbReference type="Proteomes" id="UP000177117">
    <property type="component" value="Unassembled WGS sequence"/>
</dbReference>
<feature type="transmembrane region" description="Helical" evidence="2">
    <location>
        <begin position="214"/>
        <end position="235"/>
    </location>
</feature>
<dbReference type="Gene3D" id="1.25.40.10">
    <property type="entry name" value="Tetratricopeptide repeat domain"/>
    <property type="match status" value="1"/>
</dbReference>
<feature type="transmembrane region" description="Helical" evidence="2">
    <location>
        <begin position="84"/>
        <end position="107"/>
    </location>
</feature>
<accession>A0A1F8EIV7</accession>
<evidence type="ECO:0000313" key="4">
    <source>
        <dbReference type="Proteomes" id="UP000177117"/>
    </source>
</evidence>
<feature type="transmembrane region" description="Helical" evidence="2">
    <location>
        <begin position="291"/>
        <end position="317"/>
    </location>
</feature>
<keyword evidence="1" id="KW-0802">TPR repeat</keyword>
<keyword evidence="2" id="KW-1133">Transmembrane helix</keyword>
<evidence type="ECO:0000256" key="2">
    <source>
        <dbReference type="SAM" id="Phobius"/>
    </source>
</evidence>
<dbReference type="PROSITE" id="PS50005">
    <property type="entry name" value="TPR"/>
    <property type="match status" value="1"/>
</dbReference>
<dbReference type="PROSITE" id="PS50293">
    <property type="entry name" value="TPR_REGION"/>
    <property type="match status" value="1"/>
</dbReference>
<protein>
    <submittedName>
        <fullName evidence="3">Uncharacterized protein</fullName>
    </submittedName>
</protein>
<sequence>MGYNKLIKTLVFILLLVFYGSLLLHKIELPVADDMARHVKNGELILEGNFNVFYKNVYSYTESDHVFVNHHWLSGVVFYLLHQAVGWGGLVIFKVIIFLLTFLLLFSVSLKKANFWLVALFSIPTIFILSERTALRPEIFSYLFTAVFLYLLTDLEEHPERKRILWLIPLQLLWVNMHLFFVIGPALVAGFIFARVILNRKNLKNDRLIKKLTVLLMALIVVSFINPNGISGAFYPLQIFNNYGVGVEENQSSFYFSRLRPPLDNLPISIFFWLVFILAVSFLFNLKKLSLFYLLAGVATVIGGLKVLRLLPFFGLIFLPAVSANFSKSFDRLKSVFLKRFLVIIFIGLLTLLIYMNGIGKFSNYKKPGIGLTATSNSSAEFFKKQGLRGPIFNDYDMGSYLAYHFYPDERVFVDNRPEAYSASFFSNTYYSMIQNEDKWKKMLEKYQFNVIFLYQYDKADGLRQFIYNRIHDPLWALVYADSYTVILLKNNLENQDTIQRFGITPENAEEKLGSLLQSENYDDMVAAADIFNYLERPNLGMKTFLQIVEKWPKKGKIWMIMGEWESEKNPHLAITYLEKAISVGHRTAEAYSYLGLAYKNIGEIEKAEQAFTKALRINPDRQEAREFLEAISPWR</sequence>
<dbReference type="InterPro" id="IPR011990">
    <property type="entry name" value="TPR-like_helical_dom_sf"/>
</dbReference>